<name>A0A6G0ZQU0_APHCR</name>
<feature type="region of interest" description="Disordered" evidence="1">
    <location>
        <begin position="249"/>
        <end position="268"/>
    </location>
</feature>
<evidence type="ECO:0000256" key="1">
    <source>
        <dbReference type="SAM" id="MobiDB-lite"/>
    </source>
</evidence>
<keyword evidence="3" id="KW-1185">Reference proteome</keyword>
<proteinExistence type="predicted"/>
<protein>
    <submittedName>
        <fullName evidence="2">Uncharacterized protein</fullName>
    </submittedName>
</protein>
<evidence type="ECO:0000313" key="3">
    <source>
        <dbReference type="Proteomes" id="UP000478052"/>
    </source>
</evidence>
<organism evidence="2 3">
    <name type="scientific">Aphis craccivora</name>
    <name type="common">Cowpea aphid</name>
    <dbReference type="NCBI Taxonomy" id="307492"/>
    <lineage>
        <taxon>Eukaryota</taxon>
        <taxon>Metazoa</taxon>
        <taxon>Ecdysozoa</taxon>
        <taxon>Arthropoda</taxon>
        <taxon>Hexapoda</taxon>
        <taxon>Insecta</taxon>
        <taxon>Pterygota</taxon>
        <taxon>Neoptera</taxon>
        <taxon>Paraneoptera</taxon>
        <taxon>Hemiptera</taxon>
        <taxon>Sternorrhyncha</taxon>
        <taxon>Aphidomorpha</taxon>
        <taxon>Aphidoidea</taxon>
        <taxon>Aphididae</taxon>
        <taxon>Aphidini</taxon>
        <taxon>Aphis</taxon>
        <taxon>Aphis</taxon>
    </lineage>
</organism>
<sequence>MKASEVEYDDGKHDENYQHTSWIAMSLESEIRGNVLTIFIFLKPRKLKNVQLLKLSSAVRRRCFVPLIRAASVAATAAAAVERERGPPHAVEIDSGTGPPPKPVTVIHVTAAAPPPPSPPQKRIHIIIVIAVKRSVLRNDNVGGTLTPYTTEHVATTVTSAGRMRRPASARTHAAEPVACRNKPRTAAVVLVDVAVRIIPSAALRAVDTTIASLYGVSRECFRRPQVCRGKAFAVRKGVGADFLVRDKRDGDGGGKINLEKRKQRSSS</sequence>
<reference evidence="2 3" key="1">
    <citation type="submission" date="2019-08" db="EMBL/GenBank/DDBJ databases">
        <title>Whole genome of Aphis craccivora.</title>
        <authorList>
            <person name="Voronova N.V."/>
            <person name="Shulinski R.S."/>
            <person name="Bandarenka Y.V."/>
            <person name="Zhorov D.G."/>
            <person name="Warner D."/>
        </authorList>
    </citation>
    <scope>NUCLEOTIDE SEQUENCE [LARGE SCALE GENOMIC DNA]</scope>
    <source>
        <strain evidence="2">180601</strain>
        <tissue evidence="2">Whole Body</tissue>
    </source>
</reference>
<feature type="compositionally biased region" description="Basic and acidic residues" evidence="1">
    <location>
        <begin position="249"/>
        <end position="261"/>
    </location>
</feature>
<gene>
    <name evidence="2" type="ORF">FWK35_00000216</name>
</gene>
<evidence type="ECO:0000313" key="2">
    <source>
        <dbReference type="EMBL" id="KAF0773974.1"/>
    </source>
</evidence>
<dbReference type="Proteomes" id="UP000478052">
    <property type="component" value="Unassembled WGS sequence"/>
</dbReference>
<accession>A0A6G0ZQU0</accession>
<dbReference type="EMBL" id="VUJU01000017">
    <property type="protein sequence ID" value="KAF0773974.1"/>
    <property type="molecule type" value="Genomic_DNA"/>
</dbReference>
<comment type="caution">
    <text evidence="2">The sequence shown here is derived from an EMBL/GenBank/DDBJ whole genome shotgun (WGS) entry which is preliminary data.</text>
</comment>
<dbReference type="AlphaFoldDB" id="A0A6G0ZQU0"/>